<keyword evidence="1" id="KW-0812">Transmembrane</keyword>
<dbReference type="Pfam" id="PF14539">
    <property type="entry name" value="DUF4442"/>
    <property type="match status" value="1"/>
</dbReference>
<dbReference type="EMBL" id="CAJVPL010000134">
    <property type="protein sequence ID" value="CAG8452293.1"/>
    <property type="molecule type" value="Genomic_DNA"/>
</dbReference>
<keyword evidence="1" id="KW-0472">Membrane</keyword>
<keyword evidence="3" id="KW-1185">Reference proteome</keyword>
<dbReference type="InterPro" id="IPR027961">
    <property type="entry name" value="DUF4442"/>
</dbReference>
<proteinExistence type="predicted"/>
<gene>
    <name evidence="2" type="ORF">AGERDE_LOCUS1800</name>
</gene>
<evidence type="ECO:0000256" key="1">
    <source>
        <dbReference type="SAM" id="Phobius"/>
    </source>
</evidence>
<dbReference type="Gene3D" id="3.10.129.10">
    <property type="entry name" value="Hotdog Thioesterase"/>
    <property type="match status" value="1"/>
</dbReference>
<organism evidence="2 3">
    <name type="scientific">Ambispora gerdemannii</name>
    <dbReference type="NCBI Taxonomy" id="144530"/>
    <lineage>
        <taxon>Eukaryota</taxon>
        <taxon>Fungi</taxon>
        <taxon>Fungi incertae sedis</taxon>
        <taxon>Mucoromycota</taxon>
        <taxon>Glomeromycotina</taxon>
        <taxon>Glomeromycetes</taxon>
        <taxon>Archaeosporales</taxon>
        <taxon>Ambisporaceae</taxon>
        <taxon>Ambispora</taxon>
    </lineage>
</organism>
<name>A0A9N8YTV9_9GLOM</name>
<protein>
    <submittedName>
        <fullName evidence="2">7246_t:CDS:1</fullName>
    </submittedName>
</protein>
<dbReference type="AlphaFoldDB" id="A0A9N8YTV9"/>
<dbReference type="InterPro" id="IPR029069">
    <property type="entry name" value="HotDog_dom_sf"/>
</dbReference>
<comment type="caution">
    <text evidence="2">The sequence shown here is derived from an EMBL/GenBank/DDBJ whole genome shotgun (WGS) entry which is preliminary data.</text>
</comment>
<dbReference type="OrthoDB" id="10255641at2759"/>
<dbReference type="CDD" id="cd03443">
    <property type="entry name" value="PaaI_thioesterase"/>
    <property type="match status" value="1"/>
</dbReference>
<evidence type="ECO:0000313" key="3">
    <source>
        <dbReference type="Proteomes" id="UP000789831"/>
    </source>
</evidence>
<reference evidence="2" key="1">
    <citation type="submission" date="2021-06" db="EMBL/GenBank/DDBJ databases">
        <authorList>
            <person name="Kallberg Y."/>
            <person name="Tangrot J."/>
            <person name="Rosling A."/>
        </authorList>
    </citation>
    <scope>NUCLEOTIDE SEQUENCE</scope>
    <source>
        <strain evidence="2">MT106</strain>
    </source>
</reference>
<sequence>MVLLYVIAFSVLVIIIIAFSIRLSQTASKLRDPIHVWKTLARARRLRPIAFSFLLRYAIPYTSGIHFRVTTLDKGLCSAILKEEKRIHNPFNSIHAAALCTFGETIGGLAVFSQLSKKDRAIITRINCEYFKKARGPITATCNFNPGFMSGKVEKESEVILNDAMLEPVAKITVYWFIECKSE</sequence>
<feature type="transmembrane region" description="Helical" evidence="1">
    <location>
        <begin position="6"/>
        <end position="23"/>
    </location>
</feature>
<evidence type="ECO:0000313" key="2">
    <source>
        <dbReference type="EMBL" id="CAG8452293.1"/>
    </source>
</evidence>
<dbReference type="Proteomes" id="UP000789831">
    <property type="component" value="Unassembled WGS sequence"/>
</dbReference>
<keyword evidence="1" id="KW-1133">Transmembrane helix</keyword>
<dbReference type="SUPFAM" id="SSF54637">
    <property type="entry name" value="Thioesterase/thiol ester dehydrase-isomerase"/>
    <property type="match status" value="1"/>
</dbReference>
<accession>A0A9N8YTV9</accession>